<evidence type="ECO:0000313" key="2">
    <source>
        <dbReference type="EMBL" id="RKU41040.1"/>
    </source>
</evidence>
<protein>
    <submittedName>
        <fullName evidence="2">Uncharacterized protein</fullName>
    </submittedName>
</protein>
<dbReference type="Proteomes" id="UP000275385">
    <property type="component" value="Unassembled WGS sequence"/>
</dbReference>
<proteinExistence type="predicted"/>
<evidence type="ECO:0000256" key="1">
    <source>
        <dbReference type="SAM" id="MobiDB-lite"/>
    </source>
</evidence>
<feature type="compositionally biased region" description="Polar residues" evidence="1">
    <location>
        <begin position="204"/>
        <end position="230"/>
    </location>
</feature>
<evidence type="ECO:0000313" key="3">
    <source>
        <dbReference type="Proteomes" id="UP000275385"/>
    </source>
</evidence>
<name>A0A420XZV6_9PEZI</name>
<feature type="compositionally biased region" description="Low complexity" evidence="1">
    <location>
        <begin position="284"/>
        <end position="295"/>
    </location>
</feature>
<feature type="region of interest" description="Disordered" evidence="1">
    <location>
        <begin position="201"/>
        <end position="269"/>
    </location>
</feature>
<accession>A0A420XZV6</accession>
<reference evidence="2 3" key="1">
    <citation type="submission" date="2018-08" db="EMBL/GenBank/DDBJ databases">
        <title>Draft genome of the lignicolous fungus Coniochaeta pulveracea.</title>
        <authorList>
            <person name="Borstlap C.J."/>
            <person name="De Witt R.N."/>
            <person name="Botha A."/>
            <person name="Volschenk H."/>
        </authorList>
    </citation>
    <scope>NUCLEOTIDE SEQUENCE [LARGE SCALE GENOMIC DNA]</scope>
    <source>
        <strain evidence="2 3">CAB683</strain>
    </source>
</reference>
<dbReference type="OrthoDB" id="8062037at2759"/>
<dbReference type="AlphaFoldDB" id="A0A420XZV6"/>
<organism evidence="2 3">
    <name type="scientific">Coniochaeta pulveracea</name>
    <dbReference type="NCBI Taxonomy" id="177199"/>
    <lineage>
        <taxon>Eukaryota</taxon>
        <taxon>Fungi</taxon>
        <taxon>Dikarya</taxon>
        <taxon>Ascomycota</taxon>
        <taxon>Pezizomycotina</taxon>
        <taxon>Sordariomycetes</taxon>
        <taxon>Sordariomycetidae</taxon>
        <taxon>Coniochaetales</taxon>
        <taxon>Coniochaetaceae</taxon>
        <taxon>Coniochaeta</taxon>
    </lineage>
</organism>
<feature type="compositionally biased region" description="Low complexity" evidence="1">
    <location>
        <begin position="121"/>
        <end position="148"/>
    </location>
</feature>
<sequence length="303" mass="33107">MDGRNMSGAQEDSTLSIPMPEDEAVQHQPSTPLTHPPAHKDASPQPSSTPPYTGEGVLMPQYMRYSRAGFISNEALKRPSSRLDRRFDTSYDIHHPYLTPPEYSLAQRGSDYFDTEEGQLSTQNQQSASDAQASRATLPTTPPRATAPFRGSPFFGGGARVNASRTKTPAFLKARMAFENQDTPAPSLMSSEYIDRYQPVRPTSLHQDPSRGTASSSAMQRRKSQSTPNKQKAAPIIARITKATRARPSIDLTSQPALASRPGSAAPTPVNTLLEGLQVIQNAGQAARQRQSSQGDLKRWFGR</sequence>
<feature type="region of interest" description="Disordered" evidence="1">
    <location>
        <begin position="284"/>
        <end position="303"/>
    </location>
</feature>
<comment type="caution">
    <text evidence="2">The sequence shown here is derived from an EMBL/GenBank/DDBJ whole genome shotgun (WGS) entry which is preliminary data.</text>
</comment>
<feature type="region of interest" description="Disordered" evidence="1">
    <location>
        <begin position="116"/>
        <end position="151"/>
    </location>
</feature>
<keyword evidence="3" id="KW-1185">Reference proteome</keyword>
<feature type="compositionally biased region" description="Polar residues" evidence="1">
    <location>
        <begin position="7"/>
        <end position="16"/>
    </location>
</feature>
<feature type="region of interest" description="Disordered" evidence="1">
    <location>
        <begin position="1"/>
        <end position="58"/>
    </location>
</feature>
<dbReference type="EMBL" id="QVQW01000084">
    <property type="protein sequence ID" value="RKU41040.1"/>
    <property type="molecule type" value="Genomic_DNA"/>
</dbReference>
<gene>
    <name evidence="2" type="ORF">DL546_003565</name>
</gene>